<accession>A0A5B0RM84</accession>
<dbReference type="Proteomes" id="UP000325313">
    <property type="component" value="Unassembled WGS sequence"/>
</dbReference>
<organism evidence="2 4">
    <name type="scientific">Puccinia graminis f. sp. tritici</name>
    <dbReference type="NCBI Taxonomy" id="56615"/>
    <lineage>
        <taxon>Eukaryota</taxon>
        <taxon>Fungi</taxon>
        <taxon>Dikarya</taxon>
        <taxon>Basidiomycota</taxon>
        <taxon>Pucciniomycotina</taxon>
        <taxon>Pucciniomycetes</taxon>
        <taxon>Pucciniales</taxon>
        <taxon>Pucciniaceae</taxon>
        <taxon>Puccinia</taxon>
    </lineage>
</organism>
<dbReference type="OrthoDB" id="10413477at2759"/>
<protein>
    <submittedName>
        <fullName evidence="2">Uncharacterized protein</fullName>
    </submittedName>
</protein>
<dbReference type="EMBL" id="VDEP01000170">
    <property type="protein sequence ID" value="KAA1126950.1"/>
    <property type="molecule type" value="Genomic_DNA"/>
</dbReference>
<gene>
    <name evidence="1" type="ORF">PGT21_018797</name>
    <name evidence="2" type="ORF">PGTUg99_033369</name>
</gene>
<dbReference type="AlphaFoldDB" id="A0A5B0RM84"/>
<proteinExistence type="predicted"/>
<dbReference type="Proteomes" id="UP000324748">
    <property type="component" value="Unassembled WGS sequence"/>
</dbReference>
<evidence type="ECO:0000313" key="2">
    <source>
        <dbReference type="EMBL" id="KAA1126950.1"/>
    </source>
</evidence>
<reference evidence="3 4" key="1">
    <citation type="submission" date="2019-05" db="EMBL/GenBank/DDBJ databases">
        <title>Emergence of the Ug99 lineage of the wheat stem rust pathogen through somatic hybridization.</title>
        <authorList>
            <person name="Li F."/>
            <person name="Upadhyaya N.M."/>
            <person name="Sperschneider J."/>
            <person name="Matny O."/>
            <person name="Nguyen-Phuc H."/>
            <person name="Mago R."/>
            <person name="Raley C."/>
            <person name="Miller M.E."/>
            <person name="Silverstein K.A.T."/>
            <person name="Henningsen E."/>
            <person name="Hirsch C.D."/>
            <person name="Visser B."/>
            <person name="Pretorius Z.A."/>
            <person name="Steffenson B.J."/>
            <person name="Schwessinger B."/>
            <person name="Dodds P.N."/>
            <person name="Figueroa M."/>
        </authorList>
    </citation>
    <scope>NUCLEOTIDE SEQUENCE [LARGE SCALE GENOMIC DNA]</scope>
    <source>
        <strain evidence="1">21-0</strain>
        <strain evidence="2 4">Ug99</strain>
    </source>
</reference>
<evidence type="ECO:0000313" key="1">
    <source>
        <dbReference type="EMBL" id="KAA1076784.1"/>
    </source>
</evidence>
<name>A0A5B0RM84_PUCGR</name>
<evidence type="ECO:0000313" key="3">
    <source>
        <dbReference type="Proteomes" id="UP000324748"/>
    </source>
</evidence>
<keyword evidence="3" id="KW-1185">Reference proteome</keyword>
<dbReference type="EMBL" id="VSWC01000145">
    <property type="protein sequence ID" value="KAA1076784.1"/>
    <property type="molecule type" value="Genomic_DNA"/>
</dbReference>
<sequence length="237" mass="26236">MQQGSRIPPSIPTTNNYELRIRYLEETVGLLLAKKENHLFPSVSSTPLGGLFRYSIDRGLVPLLSKTTANRSRAPNHANLPRDHPEFISGFSQVTGVEADEIIVALHTFERSSIPTALLRSFAVLRLLPIIYPSLQKPPEFASVSRASLPHSTETAALLASRPSSRNNNHNHNLIPTTSNCSSPIKPTMQSCTDNFDIAAVGSLTVMDENALATLERQNDPRYCPIEDSEFVPFEDW</sequence>
<comment type="caution">
    <text evidence="2">The sequence shown here is derived from an EMBL/GenBank/DDBJ whole genome shotgun (WGS) entry which is preliminary data.</text>
</comment>
<evidence type="ECO:0000313" key="4">
    <source>
        <dbReference type="Proteomes" id="UP000325313"/>
    </source>
</evidence>